<dbReference type="EMBL" id="WUAV01000004">
    <property type="protein sequence ID" value="KAF1756713.1"/>
    <property type="molecule type" value="Genomic_DNA"/>
</dbReference>
<dbReference type="RefSeq" id="XP_053584462.1">
    <property type="nucleotide sequence ID" value="XM_053729690.1"/>
</dbReference>
<feature type="transmembrane region" description="Helical" evidence="1">
    <location>
        <begin position="215"/>
        <end position="236"/>
    </location>
</feature>
<dbReference type="CTD" id="9811403"/>
<evidence type="ECO:0000256" key="1">
    <source>
        <dbReference type="SAM" id="Phobius"/>
    </source>
</evidence>
<feature type="transmembrane region" description="Helical" evidence="1">
    <location>
        <begin position="150"/>
        <end position="172"/>
    </location>
</feature>
<accession>A0A6A5GQ39</accession>
<name>A0A6A5GQ39_CAERE</name>
<feature type="transmembrane region" description="Helical" evidence="1">
    <location>
        <begin position="124"/>
        <end position="144"/>
    </location>
</feature>
<reference evidence="2 3" key="1">
    <citation type="submission" date="2019-12" db="EMBL/GenBank/DDBJ databases">
        <title>Chromosome-level assembly of the Caenorhabditis remanei genome.</title>
        <authorList>
            <person name="Teterina A.A."/>
            <person name="Willis J.H."/>
            <person name="Phillips P.C."/>
        </authorList>
    </citation>
    <scope>NUCLEOTIDE SEQUENCE [LARGE SCALE GENOMIC DNA]</scope>
    <source>
        <strain evidence="2 3">PX506</strain>
        <tissue evidence="2">Whole organism</tissue>
    </source>
</reference>
<comment type="caution">
    <text evidence="2">The sequence shown here is derived from an EMBL/GenBank/DDBJ whole genome shotgun (WGS) entry which is preliminary data.</text>
</comment>
<feature type="transmembrane region" description="Helical" evidence="1">
    <location>
        <begin position="184"/>
        <end position="203"/>
    </location>
</feature>
<gene>
    <name evidence="2" type="ORF">GCK72_013167</name>
</gene>
<dbReference type="AlphaFoldDB" id="A0A6A5GQ39"/>
<feature type="transmembrane region" description="Helical" evidence="1">
    <location>
        <begin position="291"/>
        <end position="314"/>
    </location>
</feature>
<feature type="transmembrane region" description="Helical" evidence="1">
    <location>
        <begin position="67"/>
        <end position="88"/>
    </location>
</feature>
<evidence type="ECO:0000313" key="3">
    <source>
        <dbReference type="Proteomes" id="UP000483820"/>
    </source>
</evidence>
<protein>
    <submittedName>
        <fullName evidence="2">Uncharacterized protein</fullName>
    </submittedName>
</protein>
<keyword evidence="1" id="KW-1133">Transmembrane helix</keyword>
<dbReference type="KEGG" id="crq:GCK72_013167"/>
<organism evidence="2 3">
    <name type="scientific">Caenorhabditis remanei</name>
    <name type="common">Caenorhabditis vulgaris</name>
    <dbReference type="NCBI Taxonomy" id="31234"/>
    <lineage>
        <taxon>Eukaryota</taxon>
        <taxon>Metazoa</taxon>
        <taxon>Ecdysozoa</taxon>
        <taxon>Nematoda</taxon>
        <taxon>Chromadorea</taxon>
        <taxon>Rhabditida</taxon>
        <taxon>Rhabditina</taxon>
        <taxon>Rhabditomorpha</taxon>
        <taxon>Rhabditoidea</taxon>
        <taxon>Rhabditidae</taxon>
        <taxon>Peloderinae</taxon>
        <taxon>Caenorhabditis</taxon>
    </lineage>
</organism>
<sequence>MTKVCDSKSSEALEPLATVENGKTDGPQKIGCHKLQCLLTCLSTWPIYALIFWVSSIEKCFASHDPITTSILVGMFATLEALHLMIFAPPKTYGQSYIQLEMVDFDELEKEKMRIGVMRINQRIHGFSTLCTIWSVAIAGIYTARNQLSYVHYHIVASIFILLGFLATCGVYKAFSVGRWMSRYSTSTINCSIFFQTIGYILLVQGCLQRISFSLILLGASIVLGTVVHLRFAFYFKNPPQYLSVVSIKSTRPFLKNWYGWMLLGNCVIWVGLFLIGPLTGSAVSCSTTTVILLLAFCIATPLLMIWKIFFACLKSRAMKDKLVNV</sequence>
<proteinExistence type="predicted"/>
<evidence type="ECO:0000313" key="2">
    <source>
        <dbReference type="EMBL" id="KAF1756713.1"/>
    </source>
</evidence>
<keyword evidence="1" id="KW-0812">Transmembrane</keyword>
<dbReference type="GeneID" id="9811403"/>
<feature type="transmembrane region" description="Helical" evidence="1">
    <location>
        <begin position="37"/>
        <end position="55"/>
    </location>
</feature>
<dbReference type="Proteomes" id="UP000483820">
    <property type="component" value="Chromosome IV"/>
</dbReference>
<keyword evidence="1" id="KW-0472">Membrane</keyword>
<feature type="transmembrane region" description="Helical" evidence="1">
    <location>
        <begin position="257"/>
        <end position="279"/>
    </location>
</feature>